<evidence type="ECO:0000259" key="4">
    <source>
        <dbReference type="PROSITE" id="PS50930"/>
    </source>
</evidence>
<dbReference type="Pfam" id="PF00072">
    <property type="entry name" value="Response_reg"/>
    <property type="match status" value="1"/>
</dbReference>
<accession>A0A317EXE4</accession>
<dbReference type="GO" id="GO:0000156">
    <property type="term" value="F:phosphorelay response regulator activity"/>
    <property type="evidence" value="ECO:0007669"/>
    <property type="project" value="TreeGrafter"/>
</dbReference>
<dbReference type="Pfam" id="PF04397">
    <property type="entry name" value="LytTR"/>
    <property type="match status" value="1"/>
</dbReference>
<evidence type="ECO:0000313" key="6">
    <source>
        <dbReference type="Proteomes" id="UP000245391"/>
    </source>
</evidence>
<dbReference type="SMART" id="SM00850">
    <property type="entry name" value="LytTR"/>
    <property type="match status" value="1"/>
</dbReference>
<dbReference type="OrthoDB" id="2168082at2"/>
<organism evidence="5 6">
    <name type="scientific">Pedobacter paludis</name>
    <dbReference type="NCBI Taxonomy" id="2203212"/>
    <lineage>
        <taxon>Bacteria</taxon>
        <taxon>Pseudomonadati</taxon>
        <taxon>Bacteroidota</taxon>
        <taxon>Sphingobacteriia</taxon>
        <taxon>Sphingobacteriales</taxon>
        <taxon>Sphingobacteriaceae</taxon>
        <taxon>Pedobacter</taxon>
    </lineage>
</organism>
<dbReference type="EMBL" id="QGNY01000006">
    <property type="protein sequence ID" value="PWS30663.1"/>
    <property type="molecule type" value="Genomic_DNA"/>
</dbReference>
<proteinExistence type="predicted"/>
<dbReference type="SMART" id="SM00448">
    <property type="entry name" value="REC"/>
    <property type="match status" value="1"/>
</dbReference>
<dbReference type="SUPFAM" id="SSF52172">
    <property type="entry name" value="CheY-like"/>
    <property type="match status" value="1"/>
</dbReference>
<dbReference type="PANTHER" id="PTHR48111:SF17">
    <property type="entry name" value="TRANSCRIPTIONAL REGULATORY PROTEIN YPDB"/>
    <property type="match status" value="1"/>
</dbReference>
<dbReference type="InterPro" id="IPR007492">
    <property type="entry name" value="LytTR_DNA-bd_dom"/>
</dbReference>
<dbReference type="GO" id="GO:0005829">
    <property type="term" value="C:cytosol"/>
    <property type="evidence" value="ECO:0007669"/>
    <property type="project" value="TreeGrafter"/>
</dbReference>
<dbReference type="RefSeq" id="WP_109931280.1">
    <property type="nucleotide sequence ID" value="NZ_QGNY01000006.1"/>
</dbReference>
<keyword evidence="6" id="KW-1185">Reference proteome</keyword>
<dbReference type="Gene3D" id="2.40.50.1020">
    <property type="entry name" value="LytTr DNA-binding domain"/>
    <property type="match status" value="1"/>
</dbReference>
<evidence type="ECO:0000256" key="2">
    <source>
        <dbReference type="PROSITE-ProRule" id="PRU00169"/>
    </source>
</evidence>
<name>A0A317EXE4_9SPHI</name>
<dbReference type="InterPro" id="IPR011006">
    <property type="entry name" value="CheY-like_superfamily"/>
</dbReference>
<dbReference type="InterPro" id="IPR039420">
    <property type="entry name" value="WalR-like"/>
</dbReference>
<comment type="caution">
    <text evidence="5">The sequence shown here is derived from an EMBL/GenBank/DDBJ whole genome shotgun (WGS) entry which is preliminary data.</text>
</comment>
<dbReference type="PANTHER" id="PTHR48111">
    <property type="entry name" value="REGULATOR OF RPOS"/>
    <property type="match status" value="1"/>
</dbReference>
<dbReference type="PROSITE" id="PS50110">
    <property type="entry name" value="RESPONSE_REGULATORY"/>
    <property type="match status" value="1"/>
</dbReference>
<evidence type="ECO:0000313" key="5">
    <source>
        <dbReference type="EMBL" id="PWS30663.1"/>
    </source>
</evidence>
<evidence type="ECO:0000256" key="1">
    <source>
        <dbReference type="ARBA" id="ARBA00023125"/>
    </source>
</evidence>
<evidence type="ECO:0000259" key="3">
    <source>
        <dbReference type="PROSITE" id="PS50110"/>
    </source>
</evidence>
<keyword evidence="1 5" id="KW-0238">DNA-binding</keyword>
<feature type="domain" description="HTH LytTR-type" evidence="4">
    <location>
        <begin position="142"/>
        <end position="226"/>
    </location>
</feature>
<dbReference type="GO" id="GO:0000976">
    <property type="term" value="F:transcription cis-regulatory region binding"/>
    <property type="evidence" value="ECO:0007669"/>
    <property type="project" value="TreeGrafter"/>
</dbReference>
<protein>
    <submittedName>
        <fullName evidence="5">DNA-binding response regulator</fullName>
    </submittedName>
</protein>
<dbReference type="Gene3D" id="3.40.50.2300">
    <property type="match status" value="1"/>
</dbReference>
<dbReference type="GO" id="GO:0032993">
    <property type="term" value="C:protein-DNA complex"/>
    <property type="evidence" value="ECO:0007669"/>
    <property type="project" value="TreeGrafter"/>
</dbReference>
<sequence length="236" mass="26717">MNTCIAIDDEFSALELLTDYIAEQPQLKLLKTYTNPLVALATIEKSVNPIDIVFLDIQMPEMNGLELAKRIKNKVKKLVFTTAYASYAINSYELDADDFLLKPISTTRFKQTTQKLLSMLNPVIHQNAKEFILVKSTVQRNQFIKLNIAEIIAVEAQERSTKIFTKTGSTSSNSSLSEILGLLDSEIGFSQVHRSFIIAEKQIKILERSYIILNNDLKIPIGRKYAGFYDVMSNKN</sequence>
<dbReference type="Proteomes" id="UP000245391">
    <property type="component" value="Unassembled WGS sequence"/>
</dbReference>
<dbReference type="GO" id="GO:0006355">
    <property type="term" value="P:regulation of DNA-templated transcription"/>
    <property type="evidence" value="ECO:0007669"/>
    <property type="project" value="TreeGrafter"/>
</dbReference>
<dbReference type="PROSITE" id="PS50930">
    <property type="entry name" value="HTH_LYTTR"/>
    <property type="match status" value="1"/>
</dbReference>
<dbReference type="AlphaFoldDB" id="A0A317EXE4"/>
<reference evidence="6" key="1">
    <citation type="submission" date="2018-05" db="EMBL/GenBank/DDBJ databases">
        <title>Pedobacter paludis sp. nov., isolated from wetland soil.</title>
        <authorList>
            <person name="Zhang Y."/>
        </authorList>
    </citation>
    <scope>NUCLEOTIDE SEQUENCE [LARGE SCALE GENOMIC DNA]</scope>
    <source>
        <strain evidence="6">R-8</strain>
    </source>
</reference>
<keyword evidence="2" id="KW-0597">Phosphoprotein</keyword>
<feature type="domain" description="Response regulatory" evidence="3">
    <location>
        <begin position="3"/>
        <end position="117"/>
    </location>
</feature>
<dbReference type="InterPro" id="IPR001789">
    <property type="entry name" value="Sig_transdc_resp-reg_receiver"/>
</dbReference>
<gene>
    <name evidence="5" type="ORF">DF947_17195</name>
</gene>
<feature type="modified residue" description="4-aspartylphosphate" evidence="2">
    <location>
        <position position="56"/>
    </location>
</feature>